<evidence type="ECO:0008006" key="3">
    <source>
        <dbReference type="Google" id="ProtNLM"/>
    </source>
</evidence>
<organism evidence="1 2">
    <name type="scientific">Spirosoma arboris</name>
    <dbReference type="NCBI Taxonomy" id="2682092"/>
    <lineage>
        <taxon>Bacteria</taxon>
        <taxon>Pseudomonadati</taxon>
        <taxon>Bacteroidota</taxon>
        <taxon>Cytophagia</taxon>
        <taxon>Cytophagales</taxon>
        <taxon>Cytophagaceae</taxon>
        <taxon>Spirosoma</taxon>
    </lineage>
</organism>
<accession>A0A7K1S589</accession>
<sequence length="434" mass="48235">MIHYVLCYSWFFACLIGLSACQTTPEPAAIFTPESQAVSRASLVSVQATSTETAEVIVKSSPSLKLTDWLLTVQTANDQPVKLESGETKSLKTFSIYALKASGLVSGQTYTVKLQFLYNGRDTLRVERMYTHHSPANWRRLAHLDADAGDFTGMLIASENDPAGVATSLQLYRYVDEQSSSRVIYQTGQDNWLLFPQANVLAHRQVLFRLQDVPGVNYVFFGMGYQNDERAAQKRIYLKTFSSPANLKPDYAGEDGDVALFTTLTQAFFLTQGGSSALWIRDGNWDQHRGRDFPEATGTLATFTCNGIGYVVNEREGQPIHVFSYNPATDQWTRRADFPGLARSWGVGFSIAGKGYFGAGITGEDERGLRDLWQYDPATDKWQYITDYPGQGNRYLISYGTATKAYIGWGYESQASPSGGARVVGCTDFWEFTP</sequence>
<dbReference type="EMBL" id="WPIN01000001">
    <property type="protein sequence ID" value="MVM28954.1"/>
    <property type="molecule type" value="Genomic_DNA"/>
</dbReference>
<dbReference type="Proteomes" id="UP000436006">
    <property type="component" value="Unassembled WGS sequence"/>
</dbReference>
<keyword evidence="2" id="KW-1185">Reference proteome</keyword>
<dbReference type="SUPFAM" id="SSF117281">
    <property type="entry name" value="Kelch motif"/>
    <property type="match status" value="1"/>
</dbReference>
<gene>
    <name evidence="1" type="ORF">GO755_02835</name>
</gene>
<dbReference type="AlphaFoldDB" id="A0A7K1S589"/>
<evidence type="ECO:0000313" key="2">
    <source>
        <dbReference type="Proteomes" id="UP000436006"/>
    </source>
</evidence>
<protein>
    <recommendedName>
        <fullName evidence="3">Galactose oxidase</fullName>
    </recommendedName>
</protein>
<dbReference type="RefSeq" id="WP_157583044.1">
    <property type="nucleotide sequence ID" value="NZ_WPIN01000001.1"/>
</dbReference>
<reference evidence="1 2" key="1">
    <citation type="submission" date="2019-12" db="EMBL/GenBank/DDBJ databases">
        <title>Spirosoma sp. HMF4905 genome sequencing and assembly.</title>
        <authorList>
            <person name="Kang H."/>
            <person name="Cha I."/>
            <person name="Kim H."/>
            <person name="Joh K."/>
        </authorList>
    </citation>
    <scope>NUCLEOTIDE SEQUENCE [LARGE SCALE GENOMIC DNA]</scope>
    <source>
        <strain evidence="1 2">HMF4905</strain>
    </source>
</reference>
<proteinExistence type="predicted"/>
<dbReference type="InterPro" id="IPR015915">
    <property type="entry name" value="Kelch-typ_b-propeller"/>
</dbReference>
<dbReference type="Gene3D" id="2.120.10.80">
    <property type="entry name" value="Kelch-type beta propeller"/>
    <property type="match status" value="1"/>
</dbReference>
<name>A0A7K1S589_9BACT</name>
<evidence type="ECO:0000313" key="1">
    <source>
        <dbReference type="EMBL" id="MVM28954.1"/>
    </source>
</evidence>
<comment type="caution">
    <text evidence="1">The sequence shown here is derived from an EMBL/GenBank/DDBJ whole genome shotgun (WGS) entry which is preliminary data.</text>
</comment>